<comment type="caution">
    <text evidence="1">The sequence shown here is derived from an EMBL/GenBank/DDBJ whole genome shotgun (WGS) entry which is preliminary data.</text>
</comment>
<dbReference type="Proteomes" id="UP000826195">
    <property type="component" value="Unassembled WGS sequence"/>
</dbReference>
<proteinExistence type="predicted"/>
<gene>
    <name evidence="1" type="ORF">KQX54_011813</name>
</gene>
<reference evidence="1 2" key="1">
    <citation type="journal article" date="2021" name="J. Hered.">
        <title>A chromosome-level genome assembly of the parasitoid wasp, Cotesia glomerata (Hymenoptera: Braconidae).</title>
        <authorList>
            <person name="Pinto B.J."/>
            <person name="Weis J.J."/>
            <person name="Gamble T."/>
            <person name="Ode P.J."/>
            <person name="Paul R."/>
            <person name="Zaspel J.M."/>
        </authorList>
    </citation>
    <scope>NUCLEOTIDE SEQUENCE [LARGE SCALE GENOMIC DNA]</scope>
    <source>
        <strain evidence="1">CgM1</strain>
    </source>
</reference>
<evidence type="ECO:0000313" key="1">
    <source>
        <dbReference type="EMBL" id="KAH0567692.1"/>
    </source>
</evidence>
<keyword evidence="2" id="KW-1185">Reference proteome</keyword>
<dbReference type="AlphaFoldDB" id="A0AAV7J6P8"/>
<protein>
    <submittedName>
        <fullName evidence="1">Uncharacterized protein</fullName>
    </submittedName>
</protein>
<accession>A0AAV7J6P8</accession>
<sequence length="129" mass="14846">MIHGTLVEQKGCLKKYTKDRPKTVKESELEGYCIMSSHELVINSPKTYCLCTFGGENLLWSTRRKRKGEEMMERKEKREIVELHVDLTLPRRSGQDLLPVDDLVINAIDHFGISNVLLFNSPNTARNIE</sequence>
<name>A0AAV7J6P8_COTGL</name>
<dbReference type="EMBL" id="JAHXZJ010000001">
    <property type="protein sequence ID" value="KAH0567692.1"/>
    <property type="molecule type" value="Genomic_DNA"/>
</dbReference>
<evidence type="ECO:0000313" key="2">
    <source>
        <dbReference type="Proteomes" id="UP000826195"/>
    </source>
</evidence>
<organism evidence="1 2">
    <name type="scientific">Cotesia glomerata</name>
    <name type="common">Lepidopteran parasitic wasp</name>
    <name type="synonym">Apanteles glomeratus</name>
    <dbReference type="NCBI Taxonomy" id="32391"/>
    <lineage>
        <taxon>Eukaryota</taxon>
        <taxon>Metazoa</taxon>
        <taxon>Ecdysozoa</taxon>
        <taxon>Arthropoda</taxon>
        <taxon>Hexapoda</taxon>
        <taxon>Insecta</taxon>
        <taxon>Pterygota</taxon>
        <taxon>Neoptera</taxon>
        <taxon>Endopterygota</taxon>
        <taxon>Hymenoptera</taxon>
        <taxon>Apocrita</taxon>
        <taxon>Ichneumonoidea</taxon>
        <taxon>Braconidae</taxon>
        <taxon>Microgastrinae</taxon>
        <taxon>Cotesia</taxon>
    </lineage>
</organism>